<sequence>MSSIDPDIYSFFVSFSDYKKYEQEMNVRYSNNKDNTICETYSWNTKQFGDESANDICIKFKILRKVILSKKKGVNSEILDHKDYSYLNYWLNYMSKNATSSNNLNVKQFQNTMGSVEGDFVAVSFDEKLYDLPEVDYNNMILLKELQTEYSEIFKHSDKILKGNTACIGYFKKYIDTYKKCIIKCPHDETSFCKALKGIKAEYDKTYLNVHGISENCPDKELTILPTFNDVSIRDNMTVAGSVVGPSFGMLLTLLFLYKFTPFGQWIHTKIGRSKVEYNNLYEQNSQSFLNTSDNESINMNDDPYHISYNSMRNL</sequence>
<reference evidence="2" key="1">
    <citation type="submission" date="2016-05" db="EMBL/GenBank/DDBJ databases">
        <authorList>
            <person name="Naeem Raeece"/>
        </authorList>
    </citation>
    <scope>NUCLEOTIDE SEQUENCE [LARGE SCALE GENOMIC DNA]</scope>
</reference>
<evidence type="ECO:0000313" key="1">
    <source>
        <dbReference type="EMBL" id="SBS89315.1"/>
    </source>
</evidence>
<dbReference type="AlphaFoldDB" id="A0A1A8WBD9"/>
<dbReference type="InterPro" id="IPR008780">
    <property type="entry name" value="Plasmodium_Vir"/>
</dbReference>
<dbReference type="Proteomes" id="UP000078560">
    <property type="component" value="Unassembled WGS sequence"/>
</dbReference>
<name>A0A1A8WBD9_PLAOA</name>
<gene>
    <name evidence="1" type="ORF">POVCU2_0053750</name>
</gene>
<organism evidence="1 2">
    <name type="scientific">Plasmodium ovale curtisi</name>
    <dbReference type="NCBI Taxonomy" id="864141"/>
    <lineage>
        <taxon>Eukaryota</taxon>
        <taxon>Sar</taxon>
        <taxon>Alveolata</taxon>
        <taxon>Apicomplexa</taxon>
        <taxon>Aconoidasida</taxon>
        <taxon>Haemosporida</taxon>
        <taxon>Plasmodiidae</taxon>
        <taxon>Plasmodium</taxon>
        <taxon>Plasmodium (Plasmodium)</taxon>
    </lineage>
</organism>
<evidence type="ECO:0000313" key="2">
    <source>
        <dbReference type="Proteomes" id="UP000078560"/>
    </source>
</evidence>
<accession>A0A1A8WBD9</accession>
<proteinExistence type="predicted"/>
<protein>
    <submittedName>
        <fullName evidence="1">PIR Superfamily Protein</fullName>
    </submittedName>
</protein>
<dbReference type="EMBL" id="FLQU01000714">
    <property type="protein sequence ID" value="SBS89315.1"/>
    <property type="molecule type" value="Genomic_DNA"/>
</dbReference>
<dbReference type="Pfam" id="PF05795">
    <property type="entry name" value="Plasmodium_Vir"/>
    <property type="match status" value="1"/>
</dbReference>